<organism evidence="4 5">
    <name type="scientific">Pedobacter alpinus</name>
    <dbReference type="NCBI Taxonomy" id="1590643"/>
    <lineage>
        <taxon>Bacteria</taxon>
        <taxon>Pseudomonadati</taxon>
        <taxon>Bacteroidota</taxon>
        <taxon>Sphingobacteriia</taxon>
        <taxon>Sphingobacteriales</taxon>
        <taxon>Sphingobacteriaceae</taxon>
        <taxon>Pedobacter</taxon>
    </lineage>
</organism>
<dbReference type="SUPFAM" id="SSF101898">
    <property type="entry name" value="NHL repeat"/>
    <property type="match status" value="1"/>
</dbReference>
<dbReference type="Pfam" id="PF18962">
    <property type="entry name" value="Por_Secre_tail"/>
    <property type="match status" value="1"/>
</dbReference>
<dbReference type="InterPro" id="IPR026444">
    <property type="entry name" value="Secre_tail"/>
</dbReference>
<dbReference type="Proteomes" id="UP001597546">
    <property type="component" value="Unassembled WGS sequence"/>
</dbReference>
<keyword evidence="1" id="KW-0732">Signal</keyword>
<proteinExistence type="predicted"/>
<protein>
    <submittedName>
        <fullName evidence="4">Two-component regulator propeller domain-containing protein</fullName>
    </submittedName>
</protein>
<feature type="domain" description="PorZ N-terminal beta-propeller" evidence="3">
    <location>
        <begin position="45"/>
        <end position="201"/>
    </location>
</feature>
<dbReference type="Pfam" id="PF07494">
    <property type="entry name" value="Reg_prop"/>
    <property type="match status" value="1"/>
</dbReference>
<comment type="caution">
    <text evidence="4">The sequence shown here is derived from an EMBL/GenBank/DDBJ whole genome shotgun (WGS) entry which is preliminary data.</text>
</comment>
<sequence length="751" mass="81825">MNRLLLFLLLFFYNWANAQEVALGRWRTHLPFNNVVSIAVSEEKIFCATTGGLFTVDAQNGEINKFSTINGLADINTKKIAWDTQTKQLLIAYKNSKIDLLAGEKIYALPEIFEKSGLGDKSINAITFSSANAYLSCGFGIVIYDLLKREVKDTYFLGVGGTNLAVFETAIIGNQILAATANGIYETNLQNPLIADANTWKKHGIQQNYPSSNPASLVPFNGYFYALFDDAIFRYKDNTWVPTQIFRPNVNSLSVSNNQLLSISTFRVISYNQQEAIIKNIQNSSKFNALNAAIIDANNNIYLADAEKGVLLTKEGTTFNYLLPNGPNTLNVSQLNYINNKIYLAPGAITQAFAPAFFNDGFSVFSQNEWQGYSEKNSNIFNGIKDIVATTYSSSENTIYLASYVNGLLAFDANGILKAFDQNNSSLQLTIGDPTNIRVNGVAFDSKKNLCVTQYGVNKPLSVKKNDGSWTAYDFPADLPNPVTSITGLLIDGSDNKWLMLRSEGLLIFDGSKTRKIGFSSNNGALPGSNVNALTLDKDGAIWIGTNQGVAAVFNASDLFSGANVEIPNLIENGFLKPLLADQNIKCIAVDGANRKWIGSDNGVWLFNSAGTQQIQYFNTGNSPLLNNSVISITIDDVNGEVFFGTASGIISYKGDATEPVQKMDKVIVYPNPVRPGFNGNIGIKGLSQNAYVKITDISGTLVYETRANGGQATWNGKNFNQQEAASGVYLVLVVNNDGTDTAVGKILIVR</sequence>
<evidence type="ECO:0000256" key="1">
    <source>
        <dbReference type="SAM" id="SignalP"/>
    </source>
</evidence>
<feature type="domain" description="Secretion system C-terminal sorting" evidence="2">
    <location>
        <begin position="669"/>
        <end position="747"/>
    </location>
</feature>
<dbReference type="InterPro" id="IPR011047">
    <property type="entry name" value="Quinoprotein_ADH-like_sf"/>
</dbReference>
<dbReference type="EMBL" id="JBHULV010000001">
    <property type="protein sequence ID" value="MFD2730082.1"/>
    <property type="molecule type" value="Genomic_DNA"/>
</dbReference>
<dbReference type="Gene3D" id="2.130.10.10">
    <property type="entry name" value="YVTN repeat-like/Quinoprotein amine dehydrogenase"/>
    <property type="match status" value="3"/>
</dbReference>
<feature type="signal peptide" evidence="1">
    <location>
        <begin position="1"/>
        <end position="18"/>
    </location>
</feature>
<accession>A0ABW5TM77</accession>
<dbReference type="InterPro" id="IPR015943">
    <property type="entry name" value="WD40/YVTN_repeat-like_dom_sf"/>
</dbReference>
<dbReference type="InterPro" id="IPR011110">
    <property type="entry name" value="Reg_prop"/>
</dbReference>
<reference evidence="5" key="1">
    <citation type="journal article" date="2019" name="Int. J. Syst. Evol. Microbiol.">
        <title>The Global Catalogue of Microorganisms (GCM) 10K type strain sequencing project: providing services to taxonomists for standard genome sequencing and annotation.</title>
        <authorList>
            <consortium name="The Broad Institute Genomics Platform"/>
            <consortium name="The Broad Institute Genome Sequencing Center for Infectious Disease"/>
            <person name="Wu L."/>
            <person name="Ma J."/>
        </authorList>
    </citation>
    <scope>NUCLEOTIDE SEQUENCE [LARGE SCALE GENOMIC DNA]</scope>
    <source>
        <strain evidence="5">KCTC 42456</strain>
    </source>
</reference>
<keyword evidence="5" id="KW-1185">Reference proteome</keyword>
<evidence type="ECO:0000259" key="2">
    <source>
        <dbReference type="Pfam" id="PF18962"/>
    </source>
</evidence>
<dbReference type="NCBIfam" id="TIGR04183">
    <property type="entry name" value="Por_Secre_tail"/>
    <property type="match status" value="1"/>
</dbReference>
<evidence type="ECO:0000313" key="5">
    <source>
        <dbReference type="Proteomes" id="UP001597546"/>
    </source>
</evidence>
<dbReference type="Pfam" id="PF21544">
    <property type="entry name" value="PorZ_N_b_propeller"/>
    <property type="match status" value="1"/>
</dbReference>
<dbReference type="SUPFAM" id="SSF50998">
    <property type="entry name" value="Quinoprotein alcohol dehydrogenase-like"/>
    <property type="match status" value="1"/>
</dbReference>
<evidence type="ECO:0000313" key="4">
    <source>
        <dbReference type="EMBL" id="MFD2730082.1"/>
    </source>
</evidence>
<name>A0ABW5TM77_9SPHI</name>
<dbReference type="RefSeq" id="WP_379044984.1">
    <property type="nucleotide sequence ID" value="NZ_JBHSKW010000050.1"/>
</dbReference>
<dbReference type="InterPro" id="IPR048954">
    <property type="entry name" value="PorZ_N"/>
</dbReference>
<feature type="chain" id="PRO_5046715895" evidence="1">
    <location>
        <begin position="19"/>
        <end position="751"/>
    </location>
</feature>
<evidence type="ECO:0000259" key="3">
    <source>
        <dbReference type="Pfam" id="PF21544"/>
    </source>
</evidence>
<gene>
    <name evidence="4" type="ORF">ACFSSE_00035</name>
</gene>